<organism evidence="1 2">
    <name type="scientific">Paenibacillus motobuensis</name>
    <dbReference type="NCBI Taxonomy" id="295324"/>
    <lineage>
        <taxon>Bacteria</taxon>
        <taxon>Bacillati</taxon>
        <taxon>Bacillota</taxon>
        <taxon>Bacilli</taxon>
        <taxon>Bacillales</taxon>
        <taxon>Paenibacillaceae</taxon>
        <taxon>Paenibacillus</taxon>
    </lineage>
</organism>
<evidence type="ECO:0000313" key="1">
    <source>
        <dbReference type="EMBL" id="GAA0380677.1"/>
    </source>
</evidence>
<name>A0ABN0Y309_9BACL</name>
<dbReference type="EMBL" id="BAAACX010000006">
    <property type="protein sequence ID" value="GAA0380677.1"/>
    <property type="molecule type" value="Genomic_DNA"/>
</dbReference>
<reference evidence="1 2" key="1">
    <citation type="journal article" date="2019" name="Int. J. Syst. Evol. Microbiol.">
        <title>The Global Catalogue of Microorganisms (GCM) 10K type strain sequencing project: providing services to taxonomists for standard genome sequencing and annotation.</title>
        <authorList>
            <consortium name="The Broad Institute Genomics Platform"/>
            <consortium name="The Broad Institute Genome Sequencing Center for Infectious Disease"/>
            <person name="Wu L."/>
            <person name="Ma J."/>
        </authorList>
    </citation>
    <scope>NUCLEOTIDE SEQUENCE [LARGE SCALE GENOMIC DNA]</scope>
    <source>
        <strain evidence="1 2">JCM 12774</strain>
    </source>
</reference>
<gene>
    <name evidence="1" type="ORF">GCM10008933_09790</name>
</gene>
<proteinExistence type="predicted"/>
<sequence>MISMFGVPYLCSLLLQGKKIPLQVERHFIIADNGYQLIIQFTIGKGVAINDFE</sequence>
<dbReference type="Proteomes" id="UP001500340">
    <property type="component" value="Unassembled WGS sequence"/>
</dbReference>
<evidence type="ECO:0000313" key="2">
    <source>
        <dbReference type="Proteomes" id="UP001500340"/>
    </source>
</evidence>
<protein>
    <submittedName>
        <fullName evidence="1">Uncharacterized protein</fullName>
    </submittedName>
</protein>
<keyword evidence="2" id="KW-1185">Reference proteome</keyword>
<accession>A0ABN0Y309</accession>
<comment type="caution">
    <text evidence="1">The sequence shown here is derived from an EMBL/GenBank/DDBJ whole genome shotgun (WGS) entry which is preliminary data.</text>
</comment>